<gene>
    <name evidence="2" type="ORF">DOTSEDRAFT_72087</name>
</gene>
<name>N1PLW9_DOTSN</name>
<dbReference type="EMBL" id="KB446539">
    <property type="protein sequence ID" value="EME44492.1"/>
    <property type="molecule type" value="Genomic_DNA"/>
</dbReference>
<protein>
    <submittedName>
        <fullName evidence="2">Uncharacterized protein</fullName>
    </submittedName>
</protein>
<evidence type="ECO:0000313" key="2">
    <source>
        <dbReference type="EMBL" id="EME44492.1"/>
    </source>
</evidence>
<proteinExistence type="predicted"/>
<dbReference type="AlphaFoldDB" id="N1PLW9"/>
<sequence length="302" mass="33546">MFDSQKPRPSKPVSPRNSRLEATTLLAGTLRMLAILLRSLCDSVNGSNKRDLRSKAFWWLECWNFLLSFTTISATGRRTSAKYLNPRSTGQHLCYWMSRSCFLILGELRPKKAPGTQPHRRRPALADIKRRTPIEDAAAEHCNEIQPSQPTGPTQVEVAVPVAHPGPPPGLNQGMGQVKGLNEVEGAPSSRGVFEPTRSVSGAFVGRGTSTWHQHHCCLRPLAVPKPAHIRRRSADDVLGMQDDNNIAEDSTDRRGSRHSYVQVGRRRGFKHSKPHRRCFSWPEKRPDGAGSSSGSYCRASL</sequence>
<dbReference type="HOGENOM" id="CLU_921415_0_0_1"/>
<dbReference type="Proteomes" id="UP000016933">
    <property type="component" value="Unassembled WGS sequence"/>
</dbReference>
<evidence type="ECO:0000313" key="3">
    <source>
        <dbReference type="Proteomes" id="UP000016933"/>
    </source>
</evidence>
<keyword evidence="3" id="KW-1185">Reference proteome</keyword>
<organism evidence="2 3">
    <name type="scientific">Dothistroma septosporum (strain NZE10 / CBS 128990)</name>
    <name type="common">Red band needle blight fungus</name>
    <name type="synonym">Mycosphaerella pini</name>
    <dbReference type="NCBI Taxonomy" id="675120"/>
    <lineage>
        <taxon>Eukaryota</taxon>
        <taxon>Fungi</taxon>
        <taxon>Dikarya</taxon>
        <taxon>Ascomycota</taxon>
        <taxon>Pezizomycotina</taxon>
        <taxon>Dothideomycetes</taxon>
        <taxon>Dothideomycetidae</taxon>
        <taxon>Mycosphaerellales</taxon>
        <taxon>Mycosphaerellaceae</taxon>
        <taxon>Dothistroma</taxon>
    </lineage>
</organism>
<feature type="region of interest" description="Disordered" evidence="1">
    <location>
        <begin position="242"/>
        <end position="302"/>
    </location>
</feature>
<reference evidence="3" key="1">
    <citation type="journal article" date="2012" name="PLoS Genet.">
        <title>The genomes of the fungal plant pathogens Cladosporium fulvum and Dothistroma septosporum reveal adaptation to different hosts and lifestyles but also signatures of common ancestry.</title>
        <authorList>
            <person name="de Wit P.J.G.M."/>
            <person name="van der Burgt A."/>
            <person name="Oekmen B."/>
            <person name="Stergiopoulos I."/>
            <person name="Abd-Elsalam K.A."/>
            <person name="Aerts A.L."/>
            <person name="Bahkali A.H."/>
            <person name="Beenen H.G."/>
            <person name="Chettri P."/>
            <person name="Cox M.P."/>
            <person name="Datema E."/>
            <person name="de Vries R.P."/>
            <person name="Dhillon B."/>
            <person name="Ganley A.R."/>
            <person name="Griffiths S.A."/>
            <person name="Guo Y."/>
            <person name="Hamelin R.C."/>
            <person name="Henrissat B."/>
            <person name="Kabir M.S."/>
            <person name="Jashni M.K."/>
            <person name="Kema G."/>
            <person name="Klaubauf S."/>
            <person name="Lapidus A."/>
            <person name="Levasseur A."/>
            <person name="Lindquist E."/>
            <person name="Mehrabi R."/>
            <person name="Ohm R.A."/>
            <person name="Owen T.J."/>
            <person name="Salamov A."/>
            <person name="Schwelm A."/>
            <person name="Schijlen E."/>
            <person name="Sun H."/>
            <person name="van den Burg H.A."/>
            <person name="van Ham R.C.H.J."/>
            <person name="Zhang S."/>
            <person name="Goodwin S.B."/>
            <person name="Grigoriev I.V."/>
            <person name="Collemare J."/>
            <person name="Bradshaw R.E."/>
        </authorList>
    </citation>
    <scope>NUCLEOTIDE SEQUENCE [LARGE SCALE GENOMIC DNA]</scope>
    <source>
        <strain evidence="3">NZE10 / CBS 128990</strain>
    </source>
</reference>
<feature type="compositionally biased region" description="Basic residues" evidence="1">
    <location>
        <begin position="265"/>
        <end position="279"/>
    </location>
</feature>
<evidence type="ECO:0000256" key="1">
    <source>
        <dbReference type="SAM" id="MobiDB-lite"/>
    </source>
</evidence>
<reference evidence="2 3" key="2">
    <citation type="journal article" date="2012" name="PLoS Pathog.">
        <title>Diverse lifestyles and strategies of plant pathogenesis encoded in the genomes of eighteen Dothideomycetes fungi.</title>
        <authorList>
            <person name="Ohm R.A."/>
            <person name="Feau N."/>
            <person name="Henrissat B."/>
            <person name="Schoch C.L."/>
            <person name="Horwitz B.A."/>
            <person name="Barry K.W."/>
            <person name="Condon B.J."/>
            <person name="Copeland A.C."/>
            <person name="Dhillon B."/>
            <person name="Glaser F."/>
            <person name="Hesse C.N."/>
            <person name="Kosti I."/>
            <person name="LaButti K."/>
            <person name="Lindquist E.A."/>
            <person name="Lucas S."/>
            <person name="Salamov A.A."/>
            <person name="Bradshaw R.E."/>
            <person name="Ciuffetti L."/>
            <person name="Hamelin R.C."/>
            <person name="Kema G.H.J."/>
            <person name="Lawrence C."/>
            <person name="Scott J.A."/>
            <person name="Spatafora J.W."/>
            <person name="Turgeon B.G."/>
            <person name="de Wit P.J.G.M."/>
            <person name="Zhong S."/>
            <person name="Goodwin S.B."/>
            <person name="Grigoriev I.V."/>
        </authorList>
    </citation>
    <scope>NUCLEOTIDE SEQUENCE [LARGE SCALE GENOMIC DNA]</scope>
    <source>
        <strain evidence="3">NZE10 / CBS 128990</strain>
    </source>
</reference>
<accession>N1PLW9</accession>